<organism evidence="1 2">
    <name type="scientific">Blumeria graminis f. sp. hordei (strain DH14)</name>
    <name type="common">Barley powdery mildew</name>
    <name type="synonym">Oidium monilioides f. sp. hordei</name>
    <dbReference type="NCBI Taxonomy" id="546991"/>
    <lineage>
        <taxon>Eukaryota</taxon>
        <taxon>Fungi</taxon>
        <taxon>Dikarya</taxon>
        <taxon>Ascomycota</taxon>
        <taxon>Pezizomycotina</taxon>
        <taxon>Leotiomycetes</taxon>
        <taxon>Erysiphales</taxon>
        <taxon>Erysiphaceae</taxon>
        <taxon>Blumeria</taxon>
        <taxon>Blumeria hordei</taxon>
    </lineage>
</organism>
<dbReference type="AlphaFoldDB" id="N1JFU6"/>
<dbReference type="InParanoid" id="N1JFU6"/>
<proteinExistence type="predicted"/>
<evidence type="ECO:0000313" key="1">
    <source>
        <dbReference type="EMBL" id="CCU82098.1"/>
    </source>
</evidence>
<evidence type="ECO:0000313" key="2">
    <source>
        <dbReference type="Proteomes" id="UP000015441"/>
    </source>
</evidence>
<dbReference type="HOGENOM" id="CLU_1481739_0_0_1"/>
<comment type="caution">
    <text evidence="1">The sequence shown here is derived from an EMBL/GenBank/DDBJ whole genome shotgun (WGS) entry which is preliminary data.</text>
</comment>
<dbReference type="OrthoDB" id="10456360at2759"/>
<gene>
    <name evidence="1" type="ORF">BGHDH14_bgh06916</name>
</gene>
<reference evidence="1 2" key="1">
    <citation type="journal article" date="2010" name="Science">
        <title>Genome expansion and gene loss in powdery mildew fungi reveal tradeoffs in extreme parasitism.</title>
        <authorList>
            <person name="Spanu P.D."/>
            <person name="Abbott J.C."/>
            <person name="Amselem J."/>
            <person name="Burgis T.A."/>
            <person name="Soanes D.M."/>
            <person name="Stueber K."/>
            <person name="Ver Loren van Themaat E."/>
            <person name="Brown J.K.M."/>
            <person name="Butcher S.A."/>
            <person name="Gurr S.J."/>
            <person name="Lebrun M.-H."/>
            <person name="Ridout C.J."/>
            <person name="Schulze-Lefert P."/>
            <person name="Talbot N.J."/>
            <person name="Ahmadinejad N."/>
            <person name="Ametz C."/>
            <person name="Barton G.R."/>
            <person name="Benjdia M."/>
            <person name="Bidzinski P."/>
            <person name="Bindschedler L.V."/>
            <person name="Both M."/>
            <person name="Brewer M.T."/>
            <person name="Cadle-Davidson L."/>
            <person name="Cadle-Davidson M.M."/>
            <person name="Collemare J."/>
            <person name="Cramer R."/>
            <person name="Frenkel O."/>
            <person name="Godfrey D."/>
            <person name="Harriman J."/>
            <person name="Hoede C."/>
            <person name="King B.C."/>
            <person name="Klages S."/>
            <person name="Kleemann J."/>
            <person name="Knoll D."/>
            <person name="Koti P.S."/>
            <person name="Kreplak J."/>
            <person name="Lopez-Ruiz F.J."/>
            <person name="Lu X."/>
            <person name="Maekawa T."/>
            <person name="Mahanil S."/>
            <person name="Micali C."/>
            <person name="Milgroom M.G."/>
            <person name="Montana G."/>
            <person name="Noir S."/>
            <person name="O'Connell R.J."/>
            <person name="Oberhaensli S."/>
            <person name="Parlange F."/>
            <person name="Pedersen C."/>
            <person name="Quesneville H."/>
            <person name="Reinhardt R."/>
            <person name="Rott M."/>
            <person name="Sacristan S."/>
            <person name="Schmidt S.M."/>
            <person name="Schoen M."/>
            <person name="Skamnioti P."/>
            <person name="Sommer H."/>
            <person name="Stephens A."/>
            <person name="Takahara H."/>
            <person name="Thordal-Christensen H."/>
            <person name="Vigouroux M."/>
            <person name="Wessling R."/>
            <person name="Wicker T."/>
            <person name="Panstruga R."/>
        </authorList>
    </citation>
    <scope>NUCLEOTIDE SEQUENCE [LARGE SCALE GENOMIC DNA]</scope>
    <source>
        <strain evidence="1">DH14</strain>
    </source>
</reference>
<keyword evidence="2" id="KW-1185">Reference proteome</keyword>
<dbReference type="Proteomes" id="UP000015441">
    <property type="component" value="Unassembled WGS sequence"/>
</dbReference>
<protein>
    <submittedName>
        <fullName evidence="1">Uncharacterized protein</fullName>
    </submittedName>
</protein>
<sequence>MEERMLAFEKEDTKNLEEPSCKTAASAIQGMGGRPTYASIVAPPANKAAAKLHIDGAFIVRKLRGNDTEVFLQSVSQRDAALSMAQPKKFCVLMQDYPVEILGIPFGTFIRGGKKPNNGEFINQVVAETKVRIPELKINRVRWLFEGKEHRWMGANGHTRGSIVASLPTEALQREVIRNGNI</sequence>
<dbReference type="EMBL" id="CAUH01005837">
    <property type="protein sequence ID" value="CCU82098.1"/>
    <property type="molecule type" value="Genomic_DNA"/>
</dbReference>
<name>N1JFU6_BLUG1</name>
<accession>N1JFU6</accession>